<dbReference type="EMBL" id="CAMPGE010021616">
    <property type="protein sequence ID" value="CAI2379755.1"/>
    <property type="molecule type" value="Genomic_DNA"/>
</dbReference>
<feature type="region of interest" description="Disordered" evidence="1">
    <location>
        <begin position="1"/>
        <end position="44"/>
    </location>
</feature>
<reference evidence="2" key="1">
    <citation type="submission" date="2023-07" db="EMBL/GenBank/DDBJ databases">
        <authorList>
            <consortium name="AG Swart"/>
            <person name="Singh M."/>
            <person name="Singh A."/>
            <person name="Seah K."/>
            <person name="Emmerich C."/>
        </authorList>
    </citation>
    <scope>NUCLEOTIDE SEQUENCE</scope>
    <source>
        <strain evidence="2">DP1</strain>
    </source>
</reference>
<keyword evidence="3" id="KW-1185">Reference proteome</keyword>
<evidence type="ECO:0000313" key="2">
    <source>
        <dbReference type="EMBL" id="CAI2379755.1"/>
    </source>
</evidence>
<accession>A0AAD1XVC7</accession>
<comment type="caution">
    <text evidence="2">The sequence shown here is derived from an EMBL/GenBank/DDBJ whole genome shotgun (WGS) entry which is preliminary data.</text>
</comment>
<dbReference type="Proteomes" id="UP001295684">
    <property type="component" value="Unassembled WGS sequence"/>
</dbReference>
<dbReference type="AlphaFoldDB" id="A0AAD1XVC7"/>
<dbReference type="InterPro" id="IPR051291">
    <property type="entry name" value="CIMAP"/>
</dbReference>
<gene>
    <name evidence="2" type="ORF">ECRASSUSDP1_LOCUS21170</name>
</gene>
<evidence type="ECO:0000256" key="1">
    <source>
        <dbReference type="SAM" id="MobiDB-lite"/>
    </source>
</evidence>
<name>A0AAD1XVC7_EUPCR</name>
<dbReference type="PANTHER" id="PTHR21580:SF60">
    <property type="entry name" value="SPERM-TAIL PG-RICH REPEAT-CONTAINING PROTEIN 2"/>
    <property type="match status" value="1"/>
</dbReference>
<evidence type="ECO:0000313" key="3">
    <source>
        <dbReference type="Proteomes" id="UP001295684"/>
    </source>
</evidence>
<dbReference type="Pfam" id="PF07004">
    <property type="entry name" value="SHIPPO-rpt"/>
    <property type="match status" value="2"/>
</dbReference>
<protein>
    <submittedName>
        <fullName evidence="2">Uncharacterized protein</fullName>
    </submittedName>
</protein>
<organism evidence="2 3">
    <name type="scientific">Euplotes crassus</name>
    <dbReference type="NCBI Taxonomy" id="5936"/>
    <lineage>
        <taxon>Eukaryota</taxon>
        <taxon>Sar</taxon>
        <taxon>Alveolata</taxon>
        <taxon>Ciliophora</taxon>
        <taxon>Intramacronucleata</taxon>
        <taxon>Spirotrichea</taxon>
        <taxon>Hypotrichia</taxon>
        <taxon>Euplotida</taxon>
        <taxon>Euplotidae</taxon>
        <taxon>Moneuplotes</taxon>
    </lineage>
</organism>
<dbReference type="InterPro" id="IPR010736">
    <property type="entry name" value="SHIPPO-rpt"/>
</dbReference>
<dbReference type="PANTHER" id="PTHR21580">
    <property type="entry name" value="SHIPPO-1-RELATED"/>
    <property type="match status" value="1"/>
</dbReference>
<sequence>MAEWSFGSSQRKKAEKNIAYPGPGSYNPNLRHQEKKPSWSMGKPPNYRLSKGAYQFSPAPTSYNVTSMPMKTKYLDGSGSTIRRSSKSPEKVDSSFEYAMMNRRSGYGQLDSPLRFSETLNTFRFKESGPYFGTSDRKPLDIREKLEFPGPGTYKIKDQLTHPKCRDVNFGVGNRNSKFLKSGGLSPGPAEYKIKPLVGKELIRAKADEETGDKLRSTFTKRTNSVFAMSGKKNIIT</sequence>
<proteinExistence type="predicted"/>